<dbReference type="SUPFAM" id="SSF55486">
    <property type="entry name" value="Metalloproteases ('zincins'), catalytic domain"/>
    <property type="match status" value="1"/>
</dbReference>
<dbReference type="EMBL" id="JARWAN010000006">
    <property type="protein sequence ID" value="MDR5898486.1"/>
    <property type="molecule type" value="Genomic_DNA"/>
</dbReference>
<dbReference type="InterPro" id="IPR050344">
    <property type="entry name" value="Peptidase_M1_aminopeptidases"/>
</dbReference>
<sequence>MLTADLYRRLLMQLSLSTLLLLTVGLVTVGLAWGEQPDTSTQRTLSIEFDPTTRALKGELQQHISQESRFRLLEGLRITSARRGDEALAVTQQADGRWYLPHKADRADSKIPVTLHWEGRLPASDNGSRHQVAVEGSLLPSRAGWYPHLDDSAASLRVTISVPAGQLAVATGSLIEEQHQTGQPYVAHFYHPHTREINIAAGPWHLREQKIDGVRLRTLFPKALNEAFGERYGEHAARQLALFQARLGPLPYDSFSIAASPAPIGVAFPGFTLLGERVIPLPFIPTTSLPHELMHAWWGAGVNVDYRSGNWAEALTTYLADYALAEQQDNAEAMRRRWLADLAALPTGQESALVAFRGGPDAAGRLIGYQHGAMLFHMLRQRIGDAAFDQGLRRFADEWMYRTADWQALIDAFSGAAGEPQDAFMMPWITQPGRPSLHLDSVDLATHDEGYQLSGTLTQRGVHDPWPLDVPLVVTTEEGQVNIRQPMHEEHLRFELVVASRPLSLAIDPGADLLRHPGPTPAILRQLMLDPDTRVLALDEALQPLAQHVLGRDAEALAAPVNRENIRHQPLLVIGSTEKVNAWQRRNDLDTPPQPLATAGAARFWMAPGTQIGLLSGNDARAITQLAAALRHHGQQSYVVQGKNGDTVQTGRWQTAESPLRVTFTKSDVESPISH</sequence>
<reference evidence="2 3" key="1">
    <citation type="submission" date="2023-04" db="EMBL/GenBank/DDBJ databases">
        <title>A long-awaited taxogenomic arrangement of the family Halomonadaceae.</title>
        <authorList>
            <person name="De La Haba R."/>
            <person name="Chuvochina M."/>
            <person name="Wittouck S."/>
            <person name="Arahal D.R."/>
            <person name="Sanchez-Porro C."/>
            <person name="Hugenholtz P."/>
            <person name="Ventosa A."/>
        </authorList>
    </citation>
    <scope>NUCLEOTIDE SEQUENCE [LARGE SCALE GENOMIC DNA]</scope>
    <source>
        <strain evidence="2 3">DSM 21020</strain>
    </source>
</reference>
<dbReference type="GO" id="GO:0004177">
    <property type="term" value="F:aminopeptidase activity"/>
    <property type="evidence" value="ECO:0007669"/>
    <property type="project" value="UniProtKB-KW"/>
</dbReference>
<dbReference type="Gene3D" id="1.10.390.10">
    <property type="entry name" value="Neutral Protease Domain 2"/>
    <property type="match status" value="1"/>
</dbReference>
<gene>
    <name evidence="2" type="ORF">QC823_05725</name>
</gene>
<evidence type="ECO:0000313" key="2">
    <source>
        <dbReference type="EMBL" id="MDR5898486.1"/>
    </source>
</evidence>
<dbReference type="RefSeq" id="WP_309655395.1">
    <property type="nucleotide sequence ID" value="NZ_JARWAN010000006.1"/>
</dbReference>
<dbReference type="Proteomes" id="UP001254564">
    <property type="component" value="Unassembled WGS sequence"/>
</dbReference>
<dbReference type="Pfam" id="PF01433">
    <property type="entry name" value="Peptidase_M1"/>
    <property type="match status" value="1"/>
</dbReference>
<dbReference type="InterPro" id="IPR027268">
    <property type="entry name" value="Peptidase_M4/M1_CTD_sf"/>
</dbReference>
<dbReference type="PANTHER" id="PTHR11533">
    <property type="entry name" value="PROTEASE M1 ZINC METALLOPROTEASE"/>
    <property type="match status" value="1"/>
</dbReference>
<keyword evidence="2" id="KW-0378">Hydrolase</keyword>
<dbReference type="InterPro" id="IPR014782">
    <property type="entry name" value="Peptidase_M1_dom"/>
</dbReference>
<evidence type="ECO:0000259" key="1">
    <source>
        <dbReference type="Pfam" id="PF01433"/>
    </source>
</evidence>
<evidence type="ECO:0000313" key="3">
    <source>
        <dbReference type="Proteomes" id="UP001254564"/>
    </source>
</evidence>
<accession>A0ABU1H2F4</accession>
<dbReference type="PANTHER" id="PTHR11533:SF174">
    <property type="entry name" value="PUROMYCIN-SENSITIVE AMINOPEPTIDASE-RELATED"/>
    <property type="match status" value="1"/>
</dbReference>
<feature type="domain" description="Peptidase M1 membrane alanine aminopeptidase" evidence="1">
    <location>
        <begin position="290"/>
        <end position="428"/>
    </location>
</feature>
<organism evidence="2 3">
    <name type="scientific">Vreelandella vilamensis</name>
    <dbReference type="NCBI Taxonomy" id="531309"/>
    <lineage>
        <taxon>Bacteria</taxon>
        <taxon>Pseudomonadati</taxon>
        <taxon>Pseudomonadota</taxon>
        <taxon>Gammaproteobacteria</taxon>
        <taxon>Oceanospirillales</taxon>
        <taxon>Halomonadaceae</taxon>
        <taxon>Vreelandella</taxon>
    </lineage>
</organism>
<comment type="caution">
    <text evidence="2">The sequence shown here is derived from an EMBL/GenBank/DDBJ whole genome shotgun (WGS) entry which is preliminary data.</text>
</comment>
<keyword evidence="3" id="KW-1185">Reference proteome</keyword>
<keyword evidence="2" id="KW-0031">Aminopeptidase</keyword>
<name>A0ABU1H2F4_9GAMM</name>
<proteinExistence type="predicted"/>
<protein>
    <submittedName>
        <fullName evidence="2">M1 family aminopeptidase</fullName>
    </submittedName>
</protein>
<keyword evidence="2" id="KW-0645">Protease</keyword>